<feature type="compositionally biased region" description="Basic and acidic residues" evidence="1">
    <location>
        <begin position="25"/>
        <end position="69"/>
    </location>
</feature>
<feature type="region of interest" description="Disordered" evidence="1">
    <location>
        <begin position="1"/>
        <end position="71"/>
    </location>
</feature>
<organism evidence="2 3">
    <name type="scientific">Linum trigynum</name>
    <dbReference type="NCBI Taxonomy" id="586398"/>
    <lineage>
        <taxon>Eukaryota</taxon>
        <taxon>Viridiplantae</taxon>
        <taxon>Streptophyta</taxon>
        <taxon>Embryophyta</taxon>
        <taxon>Tracheophyta</taxon>
        <taxon>Spermatophyta</taxon>
        <taxon>Magnoliopsida</taxon>
        <taxon>eudicotyledons</taxon>
        <taxon>Gunneridae</taxon>
        <taxon>Pentapetalae</taxon>
        <taxon>rosids</taxon>
        <taxon>fabids</taxon>
        <taxon>Malpighiales</taxon>
        <taxon>Linaceae</taxon>
        <taxon>Linum</taxon>
    </lineage>
</organism>
<evidence type="ECO:0000256" key="1">
    <source>
        <dbReference type="SAM" id="MobiDB-lite"/>
    </source>
</evidence>
<protein>
    <submittedName>
        <fullName evidence="2">Uncharacterized protein</fullName>
    </submittedName>
</protein>
<evidence type="ECO:0000313" key="3">
    <source>
        <dbReference type="Proteomes" id="UP001497516"/>
    </source>
</evidence>
<reference evidence="2 3" key="1">
    <citation type="submission" date="2024-04" db="EMBL/GenBank/DDBJ databases">
        <authorList>
            <person name="Fracassetti M."/>
        </authorList>
    </citation>
    <scope>NUCLEOTIDE SEQUENCE [LARGE SCALE GENOMIC DNA]</scope>
</reference>
<accession>A0AAV2DUY6</accession>
<dbReference type="AlphaFoldDB" id="A0AAV2DUY6"/>
<keyword evidence="3" id="KW-1185">Reference proteome</keyword>
<dbReference type="Proteomes" id="UP001497516">
    <property type="component" value="Chromosome 3"/>
</dbReference>
<sequence length="112" mass="12328">MRELDRKEGHKCREGAGIENPGLEAEDHDRDHKPRSPAEDRGTEAIDRDRDLGGSGRELHEEGALEKQRVSTVKLQPTFILSTRKIATTTSGSPPLSQPAILLFPKASTIAF</sequence>
<proteinExistence type="predicted"/>
<evidence type="ECO:0000313" key="2">
    <source>
        <dbReference type="EMBL" id="CAL1377506.1"/>
    </source>
</evidence>
<dbReference type="EMBL" id="OZ034816">
    <property type="protein sequence ID" value="CAL1377506.1"/>
    <property type="molecule type" value="Genomic_DNA"/>
</dbReference>
<name>A0AAV2DUY6_9ROSI</name>
<gene>
    <name evidence="2" type="ORF">LTRI10_LOCUS19154</name>
</gene>
<feature type="compositionally biased region" description="Basic and acidic residues" evidence="1">
    <location>
        <begin position="1"/>
        <end position="16"/>
    </location>
</feature>